<evidence type="ECO:0000313" key="1">
    <source>
        <dbReference type="EMBL" id="CAA9284310.1"/>
    </source>
</evidence>
<dbReference type="Pfam" id="PF00106">
    <property type="entry name" value="adh_short"/>
    <property type="match status" value="1"/>
</dbReference>
<dbReference type="SUPFAM" id="SSF51735">
    <property type="entry name" value="NAD(P)-binding Rossmann-fold domains"/>
    <property type="match status" value="1"/>
</dbReference>
<dbReference type="PRINTS" id="PR00081">
    <property type="entry name" value="GDHRDH"/>
</dbReference>
<dbReference type="GO" id="GO:0005737">
    <property type="term" value="C:cytoplasm"/>
    <property type="evidence" value="ECO:0007669"/>
    <property type="project" value="TreeGrafter"/>
</dbReference>
<organism evidence="1">
    <name type="scientific">uncultured Armatimonadetes bacterium</name>
    <dbReference type="NCBI Taxonomy" id="157466"/>
    <lineage>
        <taxon>Bacteria</taxon>
        <taxon>Bacillati</taxon>
        <taxon>Armatimonadota</taxon>
        <taxon>environmental samples</taxon>
    </lineage>
</organism>
<dbReference type="CDD" id="cd05233">
    <property type="entry name" value="SDR_c"/>
    <property type="match status" value="1"/>
</dbReference>
<proteinExistence type="predicted"/>
<dbReference type="InterPro" id="IPR002347">
    <property type="entry name" value="SDR_fam"/>
</dbReference>
<dbReference type="AlphaFoldDB" id="A0A6J4JPW6"/>
<dbReference type="PANTHER" id="PTHR43544">
    <property type="entry name" value="SHORT-CHAIN DEHYDROGENASE/REDUCTASE"/>
    <property type="match status" value="1"/>
</dbReference>
<dbReference type="InterPro" id="IPR051468">
    <property type="entry name" value="Fungal_SecMetab_SDRs"/>
</dbReference>
<dbReference type="GO" id="GO:0016491">
    <property type="term" value="F:oxidoreductase activity"/>
    <property type="evidence" value="ECO:0007669"/>
    <property type="project" value="TreeGrafter"/>
</dbReference>
<dbReference type="Pfam" id="PF13561">
    <property type="entry name" value="adh_short_C2"/>
    <property type="match status" value="1"/>
</dbReference>
<name>A0A6J4JPW6_9BACT</name>
<reference evidence="1" key="1">
    <citation type="submission" date="2020-02" db="EMBL/GenBank/DDBJ databases">
        <authorList>
            <person name="Meier V. D."/>
        </authorList>
    </citation>
    <scope>NUCLEOTIDE SEQUENCE</scope>
    <source>
        <strain evidence="1">AVDCRST_MAG63</strain>
    </source>
</reference>
<gene>
    <name evidence="1" type="ORF">AVDCRST_MAG63-3811</name>
</gene>
<protein>
    <submittedName>
        <fullName evidence="1">Uncharacterized protein</fullName>
    </submittedName>
</protein>
<dbReference type="PANTHER" id="PTHR43544:SF2">
    <property type="entry name" value="OXIDOREDUCTASE"/>
    <property type="match status" value="1"/>
</dbReference>
<dbReference type="EMBL" id="CADCTO010000512">
    <property type="protein sequence ID" value="CAA9284310.1"/>
    <property type="molecule type" value="Genomic_DNA"/>
</dbReference>
<sequence>MPMNESSSPGPQRRCFVCKEMLGERHGFYPGLCPPCGDVSHAKRLQTADLSGRVALVTGARVGIGYVVALRLLRAGATVLAATRFPHDAARRYAGEADFDAWGHRLQVHCLDLKHVAGVEQFTAHLSASCDRLDILVNNAAQTVRRPPGFYQHLLAFESLPVGELPPALRPLIAAPPRPVSYAAVPARGVPPLLPEPAYAPSERNHLAAAGAAVGPAFSDEAMFPPGCLTEDGQQVDLRPHNSWRMKDDEVSALELLEVHVVNAVAPFLLCSRLKALMARGDDGAYIVNVTSMEGQFGTGDKSSRHPHTNMAKAALNMLTRTCAQEYARHRIYMNSVDPGWVSFQHPHPQQETLRAQGVTPPFDMADAAARVCDPVFTGVAEGQNRWGKLFKDYRQIDW</sequence>
<dbReference type="Gene3D" id="3.40.50.720">
    <property type="entry name" value="NAD(P)-binding Rossmann-like Domain"/>
    <property type="match status" value="2"/>
</dbReference>
<accession>A0A6J4JPW6</accession>
<dbReference type="InterPro" id="IPR036291">
    <property type="entry name" value="NAD(P)-bd_dom_sf"/>
</dbReference>